<evidence type="ECO:0000313" key="3">
    <source>
        <dbReference type="EMBL" id="AYG04186.1"/>
    </source>
</evidence>
<name>A0A387BT24_9MICO</name>
<sequence>MITMHVLSRSAAAVGAAALLAVVVPFAAQADPAPYTPLKPDPWSASIASCSSLTRQIPAHTFDSNVALTLSVSGASASPTFAMFTAAQVSKQITSSSDGGAAFSLDFGHGAGGVYNVNLVEPGTQNAAYGTVTVTAACGAVDPKPVAAGLAKTGTTIDYRTLWGAGVAAGLGVVLWAVAAVRRRPRSRRR</sequence>
<protein>
    <recommendedName>
        <fullName evidence="5">Sortase</fullName>
    </recommendedName>
</protein>
<keyword evidence="2" id="KW-0732">Signal</keyword>
<evidence type="ECO:0008006" key="5">
    <source>
        <dbReference type="Google" id="ProtNLM"/>
    </source>
</evidence>
<keyword evidence="1" id="KW-1133">Transmembrane helix</keyword>
<dbReference type="EMBL" id="CP032624">
    <property type="protein sequence ID" value="AYG04186.1"/>
    <property type="molecule type" value="Genomic_DNA"/>
</dbReference>
<reference evidence="3 4" key="1">
    <citation type="submission" date="2018-09" db="EMBL/GenBank/DDBJ databases">
        <title>Genome sequencing of strain 2DFW10M-5.</title>
        <authorList>
            <person name="Heo J."/>
            <person name="Kim S.-J."/>
            <person name="Kwon S.-W."/>
        </authorList>
    </citation>
    <scope>NUCLEOTIDE SEQUENCE [LARGE SCALE GENOMIC DNA]</scope>
    <source>
        <strain evidence="3 4">2DFW10M-5</strain>
    </source>
</reference>
<evidence type="ECO:0000256" key="1">
    <source>
        <dbReference type="SAM" id="Phobius"/>
    </source>
</evidence>
<dbReference type="AlphaFoldDB" id="A0A387BT24"/>
<feature type="signal peptide" evidence="2">
    <location>
        <begin position="1"/>
        <end position="30"/>
    </location>
</feature>
<keyword evidence="1" id="KW-0812">Transmembrane</keyword>
<evidence type="ECO:0000313" key="4">
    <source>
        <dbReference type="Proteomes" id="UP000275069"/>
    </source>
</evidence>
<proteinExistence type="predicted"/>
<keyword evidence="1" id="KW-0472">Membrane</keyword>
<keyword evidence="4" id="KW-1185">Reference proteome</keyword>
<dbReference type="Proteomes" id="UP000275069">
    <property type="component" value="Chromosome"/>
</dbReference>
<evidence type="ECO:0000256" key="2">
    <source>
        <dbReference type="SAM" id="SignalP"/>
    </source>
</evidence>
<feature type="transmembrane region" description="Helical" evidence="1">
    <location>
        <begin position="162"/>
        <end position="181"/>
    </location>
</feature>
<gene>
    <name evidence="3" type="ORF">D7I44_12020</name>
</gene>
<dbReference type="KEGG" id="gry:D7I44_12020"/>
<accession>A0A387BT24</accession>
<feature type="chain" id="PRO_5017355307" description="Sortase" evidence="2">
    <location>
        <begin position="31"/>
        <end position="190"/>
    </location>
</feature>
<organism evidence="3 4">
    <name type="scientific">Gryllotalpicola protaetiae</name>
    <dbReference type="NCBI Taxonomy" id="2419771"/>
    <lineage>
        <taxon>Bacteria</taxon>
        <taxon>Bacillati</taxon>
        <taxon>Actinomycetota</taxon>
        <taxon>Actinomycetes</taxon>
        <taxon>Micrococcales</taxon>
        <taxon>Microbacteriaceae</taxon>
        <taxon>Gryllotalpicola</taxon>
    </lineage>
</organism>